<organism evidence="1 2">
    <name type="scientific">Neobacillus mesonae</name>
    <dbReference type="NCBI Taxonomy" id="1193713"/>
    <lineage>
        <taxon>Bacteria</taxon>
        <taxon>Bacillati</taxon>
        <taxon>Bacillota</taxon>
        <taxon>Bacilli</taxon>
        <taxon>Bacillales</taxon>
        <taxon>Bacillaceae</taxon>
        <taxon>Neobacillus</taxon>
    </lineage>
</organism>
<dbReference type="InterPro" id="IPR014962">
    <property type="entry name" value="YolD"/>
</dbReference>
<evidence type="ECO:0000313" key="2">
    <source>
        <dbReference type="Proteomes" id="UP000282892"/>
    </source>
</evidence>
<name>A0A3T0HVJ1_9BACI</name>
<dbReference type="Proteomes" id="UP000282892">
    <property type="component" value="Chromosome"/>
</dbReference>
<evidence type="ECO:0008006" key="3">
    <source>
        <dbReference type="Google" id="ProtNLM"/>
    </source>
</evidence>
<dbReference type="AlphaFoldDB" id="A0A3T0HVJ1"/>
<reference evidence="1 2" key="1">
    <citation type="submission" date="2017-07" db="EMBL/GenBank/DDBJ databases">
        <title>The complete genome sequence of Bacillus mesonae strain H20-5, an efficient strain improving plant abiotic stress resistance.</title>
        <authorList>
            <person name="Kim S.Y."/>
            <person name="Song H."/>
            <person name="Sang M.K."/>
            <person name="Weon H.-Y."/>
            <person name="Song J."/>
        </authorList>
    </citation>
    <scope>NUCLEOTIDE SEQUENCE [LARGE SCALE GENOMIC DNA]</scope>
    <source>
        <strain evidence="1 2">H20-5</strain>
    </source>
</reference>
<dbReference type="Pfam" id="PF08863">
    <property type="entry name" value="YolD"/>
    <property type="match status" value="1"/>
</dbReference>
<dbReference type="PANTHER" id="PTHR40051">
    <property type="entry name" value="IG HYPOTHETICAL 15966"/>
    <property type="match status" value="1"/>
</dbReference>
<dbReference type="EMBL" id="CP022572">
    <property type="protein sequence ID" value="AZU61096.1"/>
    <property type="molecule type" value="Genomic_DNA"/>
</dbReference>
<dbReference type="PANTHER" id="PTHR40051:SF1">
    <property type="entry name" value="YOLD-LIKE FAMILY PROTEIN"/>
    <property type="match status" value="1"/>
</dbReference>
<keyword evidence="2" id="KW-1185">Reference proteome</keyword>
<accession>A0A3T0HVJ1</accession>
<gene>
    <name evidence="1" type="ORF">CHR53_07415</name>
</gene>
<sequence>MTIKDRGKIKWAAAAFIPEGFALTRKMFMDQEREPMPIIDEYEKEEFDLRICYAMEYNLPVKISVWDDGFIDEVIGRVHRRDELTRELRIELADGSFYCVKAGEMVGVEVND</sequence>
<dbReference type="OrthoDB" id="2376882at2"/>
<dbReference type="KEGG" id="nmk:CHR53_07415"/>
<protein>
    <recommendedName>
        <fullName evidence="3">YolD-like family protein</fullName>
    </recommendedName>
</protein>
<proteinExistence type="predicted"/>
<dbReference type="RefSeq" id="WP_127485967.1">
    <property type="nucleotide sequence ID" value="NZ_CP022572.1"/>
</dbReference>
<evidence type="ECO:0000313" key="1">
    <source>
        <dbReference type="EMBL" id="AZU61096.1"/>
    </source>
</evidence>